<dbReference type="EMBL" id="JAVREP010000017">
    <property type="protein sequence ID" value="MDT0330988.1"/>
    <property type="molecule type" value="Genomic_DNA"/>
</dbReference>
<dbReference type="InterPro" id="IPR029068">
    <property type="entry name" value="Glyas_Bleomycin-R_OHBP_Dase"/>
</dbReference>
<proteinExistence type="predicted"/>
<feature type="domain" description="VOC" evidence="1">
    <location>
        <begin position="4"/>
        <end position="122"/>
    </location>
</feature>
<comment type="caution">
    <text evidence="2">The sequence shown here is derived from an EMBL/GenBank/DDBJ whole genome shotgun (WGS) entry which is preliminary data.</text>
</comment>
<name>A0ABU2MEH5_9ACTN</name>
<dbReference type="CDD" id="cd06587">
    <property type="entry name" value="VOC"/>
    <property type="match status" value="1"/>
</dbReference>
<dbReference type="PANTHER" id="PTHR35908:SF1">
    <property type="entry name" value="CONSERVED PROTEIN"/>
    <property type="match status" value="1"/>
</dbReference>
<evidence type="ECO:0000313" key="2">
    <source>
        <dbReference type="EMBL" id="MDT0330988.1"/>
    </source>
</evidence>
<sequence length="124" mass="13974">MIGRLHTFVYDCSDPEALAAFYAELLGRPVTLRGGDWVVIGDPEEWPVIAFQKVDDHRPPAWPDPGRPQQAHLDVWVEDIDSAEKRVLGMGATRLRVEEGGDRVWFRVYADPAGHPFCLEYDAA</sequence>
<dbReference type="PANTHER" id="PTHR35908">
    <property type="entry name" value="HYPOTHETICAL FUSION PROTEIN"/>
    <property type="match status" value="1"/>
</dbReference>
<accession>A0ABU2MEH5</accession>
<gene>
    <name evidence="2" type="ORF">RM479_21430</name>
</gene>
<dbReference type="InterPro" id="IPR041581">
    <property type="entry name" value="Glyoxalase_6"/>
</dbReference>
<dbReference type="SUPFAM" id="SSF54593">
    <property type="entry name" value="Glyoxalase/Bleomycin resistance protein/Dihydroxybiphenyl dioxygenase"/>
    <property type="match status" value="1"/>
</dbReference>
<dbReference type="Gene3D" id="3.10.180.10">
    <property type="entry name" value="2,3-Dihydroxybiphenyl 1,2-Dioxygenase, domain 1"/>
    <property type="match status" value="1"/>
</dbReference>
<evidence type="ECO:0000313" key="3">
    <source>
        <dbReference type="Proteomes" id="UP001183390"/>
    </source>
</evidence>
<protein>
    <submittedName>
        <fullName evidence="2">VOC family protein</fullName>
    </submittedName>
</protein>
<dbReference type="Proteomes" id="UP001183390">
    <property type="component" value="Unassembled WGS sequence"/>
</dbReference>
<organism evidence="2 3">
    <name type="scientific">Nocardiopsis lambiniae</name>
    <dbReference type="NCBI Taxonomy" id="3075539"/>
    <lineage>
        <taxon>Bacteria</taxon>
        <taxon>Bacillati</taxon>
        <taxon>Actinomycetota</taxon>
        <taxon>Actinomycetes</taxon>
        <taxon>Streptosporangiales</taxon>
        <taxon>Nocardiopsidaceae</taxon>
        <taxon>Nocardiopsis</taxon>
    </lineage>
</organism>
<dbReference type="RefSeq" id="WP_311513554.1">
    <property type="nucleotide sequence ID" value="NZ_JAVREP010000017.1"/>
</dbReference>
<reference evidence="3" key="1">
    <citation type="submission" date="2023-07" db="EMBL/GenBank/DDBJ databases">
        <title>30 novel species of actinomycetes from the DSMZ collection.</title>
        <authorList>
            <person name="Nouioui I."/>
        </authorList>
    </citation>
    <scope>NUCLEOTIDE SEQUENCE [LARGE SCALE GENOMIC DNA]</scope>
    <source>
        <strain evidence="3">DSM 44743</strain>
    </source>
</reference>
<keyword evidence="3" id="KW-1185">Reference proteome</keyword>
<dbReference type="PROSITE" id="PS51819">
    <property type="entry name" value="VOC"/>
    <property type="match status" value="1"/>
</dbReference>
<evidence type="ECO:0000259" key="1">
    <source>
        <dbReference type="PROSITE" id="PS51819"/>
    </source>
</evidence>
<dbReference type="InterPro" id="IPR037523">
    <property type="entry name" value="VOC_core"/>
</dbReference>
<dbReference type="Pfam" id="PF18029">
    <property type="entry name" value="Glyoxalase_6"/>
    <property type="match status" value="1"/>
</dbReference>